<feature type="region of interest" description="Disordered" evidence="1">
    <location>
        <begin position="384"/>
        <end position="420"/>
    </location>
</feature>
<name>A0A9P6JGN4_9FUNG</name>
<evidence type="ECO:0000256" key="2">
    <source>
        <dbReference type="SAM" id="SignalP"/>
    </source>
</evidence>
<evidence type="ECO:0000259" key="3">
    <source>
        <dbReference type="Pfam" id="PF08969"/>
    </source>
</evidence>
<feature type="non-terminal residue" evidence="4">
    <location>
        <position position="1"/>
    </location>
</feature>
<comment type="caution">
    <text evidence="4">The sequence shown here is derived from an EMBL/GenBank/DDBJ whole genome shotgun (WGS) entry which is preliminary data.</text>
</comment>
<feature type="compositionally biased region" description="Basic and acidic residues" evidence="1">
    <location>
        <begin position="384"/>
        <end position="409"/>
    </location>
</feature>
<feature type="domain" description="USP8 dimerisation" evidence="3">
    <location>
        <begin position="269"/>
        <end position="368"/>
    </location>
</feature>
<dbReference type="GO" id="GO:0005768">
    <property type="term" value="C:endosome"/>
    <property type="evidence" value="ECO:0007669"/>
    <property type="project" value="TreeGrafter"/>
</dbReference>
<feature type="signal peptide" evidence="2">
    <location>
        <begin position="1"/>
        <end position="20"/>
    </location>
</feature>
<dbReference type="InterPro" id="IPR015063">
    <property type="entry name" value="USP8_dimer"/>
</dbReference>
<dbReference type="GO" id="GO:0070536">
    <property type="term" value="P:protein K63-linked deubiquitination"/>
    <property type="evidence" value="ECO:0007669"/>
    <property type="project" value="TreeGrafter"/>
</dbReference>
<dbReference type="PANTHER" id="PTHR12947:SF13">
    <property type="entry name" value="FI19924P1"/>
    <property type="match status" value="1"/>
</dbReference>
<feature type="chain" id="PRO_5040344640" description="USP8 dimerisation domain-containing protein" evidence="2">
    <location>
        <begin position="21"/>
        <end position="420"/>
    </location>
</feature>
<sequence>MKISFLISVAALMVATAAQSKDVPTKSALDIPIDGTTISGDMNSDDEIIDMPPSDLVDDNDGEDIDSNHDRPSRFIVWSSPGYKGHKQVTKGTRGCYRLDGGAVGSFEGGIRFSKYGFFKDDRCKGRLTYGWSSAPIHRIDPVIYPRSVKIYENGDRPEPPRPEPPRPEPPRPEPPRPKPPRPEPTKYSLVAWSGTLFTGGRQLVSGMGCQSLNGNGITSFQGEYKYKFFEGPYCNGRKTLESYGGKSNVRKMNPPMHGTKVEKFFSRHELNERAKVQMVDSTPIRFYFRTAEQLHKQAKIYQMEGDLQASYILYMRFCNLVIFELQKHGEFSNPGNKNIIHALKKSALEAMDELARLRPMLDKKYEEYKAYVSQREEMIKAQAEDAQRQELGIQRENDRQKATKEQQDRYWANNPPAQG</sequence>
<dbReference type="Gene3D" id="1.20.58.80">
    <property type="entry name" value="Phosphotransferase system, lactose/cellobiose-type IIA subunit"/>
    <property type="match status" value="1"/>
</dbReference>
<dbReference type="Proteomes" id="UP000749646">
    <property type="component" value="Unassembled WGS sequence"/>
</dbReference>
<dbReference type="EMBL" id="JAAAHW010004697">
    <property type="protein sequence ID" value="KAF9972190.1"/>
    <property type="molecule type" value="Genomic_DNA"/>
</dbReference>
<dbReference type="Pfam" id="PF08969">
    <property type="entry name" value="USP8_dimer"/>
    <property type="match status" value="1"/>
</dbReference>
<keyword evidence="2" id="KW-0732">Signal</keyword>
<evidence type="ECO:0000313" key="4">
    <source>
        <dbReference type="EMBL" id="KAF9972190.1"/>
    </source>
</evidence>
<dbReference type="PANTHER" id="PTHR12947">
    <property type="entry name" value="AMSH-LIKE PROTEASE"/>
    <property type="match status" value="1"/>
</dbReference>
<keyword evidence="5" id="KW-1185">Reference proteome</keyword>
<dbReference type="AlphaFoldDB" id="A0A9P6JGN4"/>
<accession>A0A9P6JGN4</accession>
<feature type="compositionally biased region" description="Basic and acidic residues" evidence="1">
    <location>
        <begin position="153"/>
        <end position="185"/>
    </location>
</feature>
<gene>
    <name evidence="4" type="ORF">BGZ65_009958</name>
</gene>
<dbReference type="SUPFAM" id="SSF140856">
    <property type="entry name" value="USP8 N-terminal domain-like"/>
    <property type="match status" value="1"/>
</dbReference>
<proteinExistence type="predicted"/>
<organism evidence="4 5">
    <name type="scientific">Modicella reniformis</name>
    <dbReference type="NCBI Taxonomy" id="1440133"/>
    <lineage>
        <taxon>Eukaryota</taxon>
        <taxon>Fungi</taxon>
        <taxon>Fungi incertae sedis</taxon>
        <taxon>Mucoromycota</taxon>
        <taxon>Mortierellomycotina</taxon>
        <taxon>Mortierellomycetes</taxon>
        <taxon>Mortierellales</taxon>
        <taxon>Mortierellaceae</taxon>
        <taxon>Modicella</taxon>
    </lineage>
</organism>
<evidence type="ECO:0000256" key="1">
    <source>
        <dbReference type="SAM" id="MobiDB-lite"/>
    </source>
</evidence>
<dbReference type="OrthoDB" id="2381083at2759"/>
<reference evidence="4" key="1">
    <citation type="journal article" date="2020" name="Fungal Divers.">
        <title>Resolving the Mortierellaceae phylogeny through synthesis of multi-gene phylogenetics and phylogenomics.</title>
        <authorList>
            <person name="Vandepol N."/>
            <person name="Liber J."/>
            <person name="Desiro A."/>
            <person name="Na H."/>
            <person name="Kennedy M."/>
            <person name="Barry K."/>
            <person name="Grigoriev I.V."/>
            <person name="Miller A.N."/>
            <person name="O'Donnell K."/>
            <person name="Stajich J.E."/>
            <person name="Bonito G."/>
        </authorList>
    </citation>
    <scope>NUCLEOTIDE SEQUENCE</scope>
    <source>
        <strain evidence="4">MES-2147</strain>
    </source>
</reference>
<protein>
    <recommendedName>
        <fullName evidence="3">USP8 dimerisation domain-containing protein</fullName>
    </recommendedName>
</protein>
<dbReference type="GO" id="GO:0016020">
    <property type="term" value="C:membrane"/>
    <property type="evidence" value="ECO:0007669"/>
    <property type="project" value="TreeGrafter"/>
</dbReference>
<feature type="region of interest" description="Disordered" evidence="1">
    <location>
        <begin position="152"/>
        <end position="186"/>
    </location>
</feature>
<evidence type="ECO:0000313" key="5">
    <source>
        <dbReference type="Proteomes" id="UP000749646"/>
    </source>
</evidence>
<dbReference type="GO" id="GO:0061578">
    <property type="term" value="F:K63-linked deubiquitinase activity"/>
    <property type="evidence" value="ECO:0007669"/>
    <property type="project" value="TreeGrafter"/>
</dbReference>